<dbReference type="Pfam" id="PF04500">
    <property type="entry name" value="FLYWCH"/>
    <property type="match status" value="1"/>
</dbReference>
<evidence type="ECO:0000256" key="1">
    <source>
        <dbReference type="ARBA" id="ARBA00022723"/>
    </source>
</evidence>
<dbReference type="PANTHER" id="PTHR47160:SF10">
    <property type="entry name" value="MULE TRANSPOSASE DOMAIN-CONTAINING PROTEIN"/>
    <property type="match status" value="1"/>
</dbReference>
<dbReference type="Proteomes" id="UP000094527">
    <property type="component" value="Unassembled WGS sequence"/>
</dbReference>
<proteinExistence type="predicted"/>
<gene>
    <name evidence="5" type="ORF">Ocin01_19650</name>
</gene>
<dbReference type="InterPro" id="IPR007588">
    <property type="entry name" value="Znf_FLYWCH"/>
</dbReference>
<evidence type="ECO:0000256" key="2">
    <source>
        <dbReference type="ARBA" id="ARBA00022771"/>
    </source>
</evidence>
<dbReference type="OrthoDB" id="93990at2759"/>
<sequence>MESASENIWYCIEQRHAKCKGRAYTAHNEVLRTNDEHNHTPDAAKIEVKTVRANIKFAAKTLSDPPQAIVASFTEKISSSAAAKLPALRTLKRSIRYDRVKAHNSHPIPTSLTTLQLPVKYQLTTKDENFLLFDSGPSNDRILIFGTMKNLQHMEHSSEWYADGTFKVAPLLFDQLYTIHVSRFGKVIPTVYALLPNRLESTC</sequence>
<dbReference type="PANTHER" id="PTHR47160">
    <property type="entry name" value="PUTATIVE-RELATED"/>
    <property type="match status" value="1"/>
</dbReference>
<dbReference type="GO" id="GO:0008270">
    <property type="term" value="F:zinc ion binding"/>
    <property type="evidence" value="ECO:0007669"/>
    <property type="project" value="UniProtKB-KW"/>
</dbReference>
<dbReference type="EMBL" id="LJIJ01006364">
    <property type="protein sequence ID" value="ODM87032.1"/>
    <property type="molecule type" value="Genomic_DNA"/>
</dbReference>
<dbReference type="Gene3D" id="2.20.25.240">
    <property type="match status" value="1"/>
</dbReference>
<keyword evidence="6" id="KW-1185">Reference proteome</keyword>
<accession>A0A1D2M263</accession>
<evidence type="ECO:0000256" key="3">
    <source>
        <dbReference type="ARBA" id="ARBA00022833"/>
    </source>
</evidence>
<keyword evidence="3" id="KW-0862">Zinc</keyword>
<protein>
    <recommendedName>
        <fullName evidence="4">FLYWCH-type domain-containing protein</fullName>
    </recommendedName>
</protein>
<keyword evidence="2" id="KW-0863">Zinc-finger</keyword>
<keyword evidence="1" id="KW-0479">Metal-binding</keyword>
<organism evidence="5 6">
    <name type="scientific">Orchesella cincta</name>
    <name type="common">Springtail</name>
    <name type="synonym">Podura cincta</name>
    <dbReference type="NCBI Taxonomy" id="48709"/>
    <lineage>
        <taxon>Eukaryota</taxon>
        <taxon>Metazoa</taxon>
        <taxon>Ecdysozoa</taxon>
        <taxon>Arthropoda</taxon>
        <taxon>Hexapoda</taxon>
        <taxon>Collembola</taxon>
        <taxon>Entomobryomorpha</taxon>
        <taxon>Entomobryoidea</taxon>
        <taxon>Orchesellidae</taxon>
        <taxon>Orchesellinae</taxon>
        <taxon>Orchesella</taxon>
    </lineage>
</organism>
<dbReference type="AlphaFoldDB" id="A0A1D2M263"/>
<evidence type="ECO:0000313" key="6">
    <source>
        <dbReference type="Proteomes" id="UP000094527"/>
    </source>
</evidence>
<evidence type="ECO:0000313" key="5">
    <source>
        <dbReference type="EMBL" id="ODM87032.1"/>
    </source>
</evidence>
<name>A0A1D2M263_ORCCI</name>
<reference evidence="5 6" key="1">
    <citation type="journal article" date="2016" name="Genome Biol. Evol.">
        <title>Gene Family Evolution Reflects Adaptation to Soil Environmental Stressors in the Genome of the Collembolan Orchesella cincta.</title>
        <authorList>
            <person name="Faddeeva-Vakhrusheva A."/>
            <person name="Derks M.F."/>
            <person name="Anvar S.Y."/>
            <person name="Agamennone V."/>
            <person name="Suring W."/>
            <person name="Smit S."/>
            <person name="van Straalen N.M."/>
            <person name="Roelofs D."/>
        </authorList>
    </citation>
    <scope>NUCLEOTIDE SEQUENCE [LARGE SCALE GENOMIC DNA]</scope>
    <source>
        <tissue evidence="5">Mixed pool</tissue>
    </source>
</reference>
<evidence type="ECO:0000259" key="4">
    <source>
        <dbReference type="Pfam" id="PF04500"/>
    </source>
</evidence>
<feature type="domain" description="FLYWCH-type" evidence="4">
    <location>
        <begin position="5"/>
        <end position="39"/>
    </location>
</feature>
<comment type="caution">
    <text evidence="5">The sequence shown here is derived from an EMBL/GenBank/DDBJ whole genome shotgun (WGS) entry which is preliminary data.</text>
</comment>
<dbReference type="OMA" id="SENIWYC"/>